<evidence type="ECO:0000313" key="5">
    <source>
        <dbReference type="Proteomes" id="UP000585258"/>
    </source>
</evidence>
<keyword evidence="1" id="KW-0175">Coiled coil</keyword>
<gene>
    <name evidence="2" type="ORF">H7E68_06545</name>
    <name evidence="3" type="ORF">SAMN04488529_104232</name>
</gene>
<dbReference type="RefSeq" id="WP_089968905.1">
    <property type="nucleotide sequence ID" value="NZ_FNJM01000004.1"/>
</dbReference>
<dbReference type="Proteomes" id="UP000585258">
    <property type="component" value="Unassembled WGS sequence"/>
</dbReference>
<dbReference type="OrthoDB" id="88479at2"/>
<accession>A0A1H0S9Q4</accession>
<dbReference type="EMBL" id="FNJM01000004">
    <property type="protein sequence ID" value="SDP38385.1"/>
    <property type="molecule type" value="Genomic_DNA"/>
</dbReference>
<dbReference type="AlphaFoldDB" id="A0A1H0S9Q4"/>
<evidence type="ECO:0000256" key="1">
    <source>
        <dbReference type="SAM" id="Coils"/>
    </source>
</evidence>
<sequence>MALEAINEIKIAETKAEELILEAKAKAREIVQSATLQAEGEYNKILGIAKANKDKLIDDAIKQGEKDAEPILIKGNKEVGDINNMSQEKKDMAIKLVVERIVKIHGNS</sequence>
<organism evidence="3 4">
    <name type="scientific">Clostridium gasigenes</name>
    <dbReference type="NCBI Taxonomy" id="94869"/>
    <lineage>
        <taxon>Bacteria</taxon>
        <taxon>Bacillati</taxon>
        <taxon>Bacillota</taxon>
        <taxon>Clostridia</taxon>
        <taxon>Eubacteriales</taxon>
        <taxon>Clostridiaceae</taxon>
        <taxon>Clostridium</taxon>
    </lineage>
</organism>
<dbReference type="STRING" id="94869.SAMN04488529_104232"/>
<dbReference type="Proteomes" id="UP000198597">
    <property type="component" value="Unassembled WGS sequence"/>
</dbReference>
<evidence type="ECO:0000313" key="2">
    <source>
        <dbReference type="EMBL" id="MBB6714388.1"/>
    </source>
</evidence>
<dbReference type="Gene3D" id="1.20.5.2950">
    <property type="match status" value="1"/>
</dbReference>
<protein>
    <submittedName>
        <fullName evidence="2 3">ATPase</fullName>
    </submittedName>
</protein>
<feature type="coiled-coil region" evidence="1">
    <location>
        <begin position="2"/>
        <end position="29"/>
    </location>
</feature>
<evidence type="ECO:0000313" key="3">
    <source>
        <dbReference type="EMBL" id="SDP38385.1"/>
    </source>
</evidence>
<evidence type="ECO:0000313" key="4">
    <source>
        <dbReference type="Proteomes" id="UP000198597"/>
    </source>
</evidence>
<proteinExistence type="predicted"/>
<reference evidence="3 4" key="1">
    <citation type="submission" date="2016-10" db="EMBL/GenBank/DDBJ databases">
        <authorList>
            <person name="de Groot N.N."/>
        </authorList>
    </citation>
    <scope>NUCLEOTIDE SEQUENCE [LARGE SCALE GENOMIC DNA]</scope>
    <source>
        <strain evidence="3 4">DSM 12272</strain>
    </source>
</reference>
<name>A0A1H0S9Q4_9CLOT</name>
<keyword evidence="4" id="KW-1185">Reference proteome</keyword>
<dbReference type="EMBL" id="JACKWY010000003">
    <property type="protein sequence ID" value="MBB6714388.1"/>
    <property type="molecule type" value="Genomic_DNA"/>
</dbReference>
<reference evidence="2 5" key="2">
    <citation type="submission" date="2020-08" db="EMBL/GenBank/DDBJ databases">
        <title>Clostridia isolated from Swiss meat.</title>
        <authorList>
            <person name="Wambui J."/>
            <person name="Stevens M.J.A."/>
            <person name="Stephan R."/>
        </authorList>
    </citation>
    <scope>NUCLEOTIDE SEQUENCE [LARGE SCALE GENOMIC DNA]</scope>
    <source>
        <strain evidence="2 5">CM001</strain>
    </source>
</reference>